<feature type="region of interest" description="Disordered" evidence="1">
    <location>
        <begin position="250"/>
        <end position="280"/>
    </location>
</feature>
<proteinExistence type="predicted"/>
<name>A0A914QNB6_9BILA</name>
<accession>A0A914QNB6</accession>
<keyword evidence="2" id="KW-1185">Reference proteome</keyword>
<evidence type="ECO:0000313" key="2">
    <source>
        <dbReference type="Proteomes" id="UP000887578"/>
    </source>
</evidence>
<dbReference type="WBParaSite" id="PDA_v2.g28875.t1">
    <property type="protein sequence ID" value="PDA_v2.g28875.t1"/>
    <property type="gene ID" value="PDA_v2.g28875"/>
</dbReference>
<dbReference type="Proteomes" id="UP000887578">
    <property type="component" value="Unplaced"/>
</dbReference>
<evidence type="ECO:0000313" key="3">
    <source>
        <dbReference type="WBParaSite" id="PDA_v2.g28875.t1"/>
    </source>
</evidence>
<protein>
    <submittedName>
        <fullName evidence="3">Uncharacterized protein</fullName>
    </submittedName>
</protein>
<reference evidence="3" key="1">
    <citation type="submission" date="2022-11" db="UniProtKB">
        <authorList>
            <consortium name="WormBaseParasite"/>
        </authorList>
    </citation>
    <scope>IDENTIFICATION</scope>
</reference>
<sequence>MYNSDQRPKLVATPTWSPQPAEISNFQSYDSFDGSYQDGSTSWIYHNGYRYRNDANFHYPNNVESNSAQMNVIDQSALFVVSNDAKEEGKKEKRKKLNAESKAREREHIKSIEESHIKNDELVNEIKYKFNLWDGYDPYSRYLLQKLCKDYKSIPKKQRMQKSLNVNLNNAPSRSANTCYCVPHGNFYYHPDLGLHSHVNYSPHQIPQFQHDELQSSQWTSYNEQKVTETSPSSFIKKGKRQYHSLRMELRFSSDSENSTSDEIKDTSDTESESSVDTSEHEATFALFLHLTLEESHNEN</sequence>
<organism evidence="2 3">
    <name type="scientific">Panagrolaimus davidi</name>
    <dbReference type="NCBI Taxonomy" id="227884"/>
    <lineage>
        <taxon>Eukaryota</taxon>
        <taxon>Metazoa</taxon>
        <taxon>Ecdysozoa</taxon>
        <taxon>Nematoda</taxon>
        <taxon>Chromadorea</taxon>
        <taxon>Rhabditida</taxon>
        <taxon>Tylenchina</taxon>
        <taxon>Panagrolaimomorpha</taxon>
        <taxon>Panagrolaimoidea</taxon>
        <taxon>Panagrolaimidae</taxon>
        <taxon>Panagrolaimus</taxon>
    </lineage>
</organism>
<evidence type="ECO:0000256" key="1">
    <source>
        <dbReference type="SAM" id="MobiDB-lite"/>
    </source>
</evidence>
<dbReference type="AlphaFoldDB" id="A0A914QNB6"/>